<dbReference type="EMBL" id="JAGPNK010000001">
    <property type="protein sequence ID" value="KAH7329521.1"/>
    <property type="molecule type" value="Genomic_DNA"/>
</dbReference>
<dbReference type="InterPro" id="IPR001810">
    <property type="entry name" value="F-box_dom"/>
</dbReference>
<feature type="domain" description="F-box" evidence="1">
    <location>
        <begin position="1"/>
        <end position="45"/>
    </location>
</feature>
<keyword evidence="3" id="KW-1185">Reference proteome</keyword>
<gene>
    <name evidence="2" type="ORF">B0I35DRAFT_420358</name>
</gene>
<organism evidence="2 3">
    <name type="scientific">Stachybotrys elegans</name>
    <dbReference type="NCBI Taxonomy" id="80388"/>
    <lineage>
        <taxon>Eukaryota</taxon>
        <taxon>Fungi</taxon>
        <taxon>Dikarya</taxon>
        <taxon>Ascomycota</taxon>
        <taxon>Pezizomycotina</taxon>
        <taxon>Sordariomycetes</taxon>
        <taxon>Hypocreomycetidae</taxon>
        <taxon>Hypocreales</taxon>
        <taxon>Stachybotryaceae</taxon>
        <taxon>Stachybotrys</taxon>
    </lineage>
</organism>
<proteinExistence type="predicted"/>
<dbReference type="AlphaFoldDB" id="A0A8K0WZ38"/>
<evidence type="ECO:0000259" key="1">
    <source>
        <dbReference type="PROSITE" id="PS50181"/>
    </source>
</evidence>
<name>A0A8K0WZ38_9HYPO</name>
<evidence type="ECO:0000313" key="2">
    <source>
        <dbReference type="EMBL" id="KAH7329521.1"/>
    </source>
</evidence>
<sequence>MAFNRLPTEVWQEIGLYLASDELCSLTFACRRTMAVFQRGIYQRLIMREDARSGARVLAIAKGPRRDLVECLEYLPRDPYTHHKWDSDFPTIFRKPSRGRPIRLSPESRAVLSGLAMFPHLKTLILAFDNWWTELPPLDLKEYVGPDPSKNRSLRPCNILLRESLVAVGEASPCIERLVWRQGPSWTKPTRDAWEGLKPIVDSAQALIIEVPFRERGNGWDATSHSDFISDMGRFLLRDTERLEHLRVVGHLTPLPRHGRSRKPWLDPMLWGWRSAPCLRRLEVTFTCVDECLTSFITQHIHSLEHVLLGHCFGANPYSWWRLVDGIVRREPRRLVEFRILTQAVCREGWTGVESFLPVEWDQYTDELVEPRRDVAFVDEMLSPRAEPSEAKPSDFETSHILPVLDPPYGNGWEMVEGVSEEEINEYGGRLFALVLRQWQRLQALIQMNREASGLGRGLPAMMY</sequence>
<dbReference type="PROSITE" id="PS50181">
    <property type="entry name" value="FBOX"/>
    <property type="match status" value="1"/>
</dbReference>
<protein>
    <recommendedName>
        <fullName evidence="1">F-box domain-containing protein</fullName>
    </recommendedName>
</protein>
<dbReference type="Proteomes" id="UP000813444">
    <property type="component" value="Unassembled WGS sequence"/>
</dbReference>
<evidence type="ECO:0000313" key="3">
    <source>
        <dbReference type="Proteomes" id="UP000813444"/>
    </source>
</evidence>
<comment type="caution">
    <text evidence="2">The sequence shown here is derived from an EMBL/GenBank/DDBJ whole genome shotgun (WGS) entry which is preliminary data.</text>
</comment>
<reference evidence="2" key="1">
    <citation type="journal article" date="2021" name="Nat. Commun.">
        <title>Genetic determinants of endophytism in the Arabidopsis root mycobiome.</title>
        <authorList>
            <person name="Mesny F."/>
            <person name="Miyauchi S."/>
            <person name="Thiergart T."/>
            <person name="Pickel B."/>
            <person name="Atanasova L."/>
            <person name="Karlsson M."/>
            <person name="Huettel B."/>
            <person name="Barry K.W."/>
            <person name="Haridas S."/>
            <person name="Chen C."/>
            <person name="Bauer D."/>
            <person name="Andreopoulos W."/>
            <person name="Pangilinan J."/>
            <person name="LaButti K."/>
            <person name="Riley R."/>
            <person name="Lipzen A."/>
            <person name="Clum A."/>
            <person name="Drula E."/>
            <person name="Henrissat B."/>
            <person name="Kohler A."/>
            <person name="Grigoriev I.V."/>
            <person name="Martin F.M."/>
            <person name="Hacquard S."/>
        </authorList>
    </citation>
    <scope>NUCLEOTIDE SEQUENCE</scope>
    <source>
        <strain evidence="2">MPI-CAGE-CH-0235</strain>
    </source>
</reference>
<accession>A0A8K0WZ38</accession>
<dbReference type="OrthoDB" id="5410873at2759"/>